<dbReference type="AlphaFoldDB" id="A0A9E2NMV3"/>
<dbReference type="GO" id="GO:0005737">
    <property type="term" value="C:cytoplasm"/>
    <property type="evidence" value="ECO:0007669"/>
    <property type="project" value="InterPro"/>
</dbReference>
<keyword evidence="2" id="KW-0119">Carbohydrate metabolism</keyword>
<sequence>MIVNLITFASMLHNQATVRSCHEILLAELEKYFTVNFIDYHEMDRLTADDFSLLFIATGGVERLVIQHFDHLPRPAILLADGMQNSLASALEISAWLHGRGIKTEILHGELPEVIKRIFVLHSNFKAQRKLWGSRIGVMGTPSAWLIASDVDYLLSKRRWGIEYIDIPLDRIYDKFHHVTDDEVGDACAGLAEKALACREATPEDMLKAMRLYRAIRQIVEEEHLDALTLSCFRLVDQIGTTGCLALALLNDEGIIAGCEGDLQSVFTMLATRVLIGKSSFMANPSMINARTNEVVFSHCTIGLRQTERFILRSHFETQKGIGIQGLAPTGDVTLVKCGGECLDEYYLTTGTLTENTNYINMCRTQIRIHMDTPADYFLKNPLGNHHIILHGNYQLMMNEFFQVNGCKRIV</sequence>
<accession>A0A9E2NMV3</accession>
<evidence type="ECO:0000256" key="2">
    <source>
        <dbReference type="ARBA" id="ARBA00023277"/>
    </source>
</evidence>
<evidence type="ECO:0000313" key="4">
    <source>
        <dbReference type="Proteomes" id="UP000824236"/>
    </source>
</evidence>
<reference evidence="3" key="2">
    <citation type="submission" date="2021-04" db="EMBL/GenBank/DDBJ databases">
        <authorList>
            <person name="Gilroy R."/>
        </authorList>
    </citation>
    <scope>NUCLEOTIDE SEQUENCE</scope>
    <source>
        <strain evidence="3">B3-3758</strain>
    </source>
</reference>
<comment type="caution">
    <text evidence="3">The sequence shown here is derived from an EMBL/GenBank/DDBJ whole genome shotgun (WGS) entry which is preliminary data.</text>
</comment>
<reference evidence="3" key="1">
    <citation type="journal article" date="2021" name="PeerJ">
        <title>Extensive microbial diversity within the chicken gut microbiome revealed by metagenomics and culture.</title>
        <authorList>
            <person name="Gilroy R."/>
            <person name="Ravi A."/>
            <person name="Getino M."/>
            <person name="Pursley I."/>
            <person name="Horton D.L."/>
            <person name="Alikhan N.F."/>
            <person name="Baker D."/>
            <person name="Gharbi K."/>
            <person name="Hall N."/>
            <person name="Watson M."/>
            <person name="Adriaenssens E.M."/>
            <person name="Foster-Nyarko E."/>
            <person name="Jarju S."/>
            <person name="Secka A."/>
            <person name="Antonio M."/>
            <person name="Oren A."/>
            <person name="Chaudhuri R.R."/>
            <person name="La Ragione R."/>
            <person name="Hildebrand F."/>
            <person name="Pallen M.J."/>
        </authorList>
    </citation>
    <scope>NUCLEOTIDE SEQUENCE</scope>
    <source>
        <strain evidence="3">B3-3758</strain>
    </source>
</reference>
<dbReference type="PANTHER" id="PTHR36120:SF2">
    <property type="entry name" value="FUCOSE ISOMERASE"/>
    <property type="match status" value="1"/>
</dbReference>
<proteinExistence type="predicted"/>
<dbReference type="EMBL" id="JAHLFO010000009">
    <property type="protein sequence ID" value="MBU3813062.1"/>
    <property type="molecule type" value="Genomic_DNA"/>
</dbReference>
<dbReference type="GO" id="GO:0016861">
    <property type="term" value="F:intramolecular oxidoreductase activity, interconverting aldoses and ketoses"/>
    <property type="evidence" value="ECO:0007669"/>
    <property type="project" value="InterPro"/>
</dbReference>
<dbReference type="PANTHER" id="PTHR36120">
    <property type="entry name" value="FUCOSE ISOMERASE"/>
    <property type="match status" value="1"/>
</dbReference>
<dbReference type="GO" id="GO:0005996">
    <property type="term" value="P:monosaccharide metabolic process"/>
    <property type="evidence" value="ECO:0007669"/>
    <property type="project" value="InterPro"/>
</dbReference>
<name>A0A9E2NMV3_9BACE</name>
<gene>
    <name evidence="3" type="ORF">H9791_00945</name>
</gene>
<dbReference type="Proteomes" id="UP000824236">
    <property type="component" value="Unassembled WGS sequence"/>
</dbReference>
<evidence type="ECO:0000313" key="3">
    <source>
        <dbReference type="EMBL" id="MBU3813062.1"/>
    </source>
</evidence>
<dbReference type="SUPFAM" id="SSF53743">
    <property type="entry name" value="FucI/AraA N-terminal and middle domains"/>
    <property type="match status" value="1"/>
</dbReference>
<protein>
    <submittedName>
        <fullName evidence="3">Fucose isomerase</fullName>
    </submittedName>
</protein>
<keyword evidence="1 3" id="KW-0413">Isomerase</keyword>
<dbReference type="InterPro" id="IPR009015">
    <property type="entry name" value="Fucose_isomerase_N/cen_sf"/>
</dbReference>
<organism evidence="3 4">
    <name type="scientific">Candidatus Bacteroides intestinipullorum</name>
    <dbReference type="NCBI Taxonomy" id="2838471"/>
    <lineage>
        <taxon>Bacteria</taxon>
        <taxon>Pseudomonadati</taxon>
        <taxon>Bacteroidota</taxon>
        <taxon>Bacteroidia</taxon>
        <taxon>Bacteroidales</taxon>
        <taxon>Bacteroidaceae</taxon>
        <taxon>Bacteroides</taxon>
    </lineage>
</organism>
<evidence type="ECO:0000256" key="1">
    <source>
        <dbReference type="ARBA" id="ARBA00023235"/>
    </source>
</evidence>